<organism evidence="5 6">
    <name type="scientific">Ruminiclostridium cellobioparum subsp. termitidis CT1112</name>
    <dbReference type="NCBI Taxonomy" id="1195236"/>
    <lineage>
        <taxon>Bacteria</taxon>
        <taxon>Bacillati</taxon>
        <taxon>Bacillota</taxon>
        <taxon>Clostridia</taxon>
        <taxon>Eubacteriales</taxon>
        <taxon>Oscillospiraceae</taxon>
        <taxon>Ruminiclostridium</taxon>
    </lineage>
</organism>
<dbReference type="Gene3D" id="2.40.420.20">
    <property type="match status" value="1"/>
</dbReference>
<keyword evidence="2" id="KW-0175">Coiled coil</keyword>
<dbReference type="PANTHER" id="PTHR32347">
    <property type="entry name" value="EFFLUX SYSTEM COMPONENT YKNX-RELATED"/>
    <property type="match status" value="1"/>
</dbReference>
<feature type="transmembrane region" description="Helical" evidence="4">
    <location>
        <begin position="12"/>
        <end position="31"/>
    </location>
</feature>
<evidence type="ECO:0000256" key="1">
    <source>
        <dbReference type="ARBA" id="ARBA00004196"/>
    </source>
</evidence>
<dbReference type="RefSeq" id="WP_004630587.1">
    <property type="nucleotide sequence ID" value="NZ_AORV01000068.1"/>
</dbReference>
<evidence type="ECO:0000256" key="4">
    <source>
        <dbReference type="SAM" id="Phobius"/>
    </source>
</evidence>
<reference evidence="5 6" key="1">
    <citation type="journal article" date="2013" name="Genome Announc.">
        <title>Draft Genome Sequence of the Cellulolytic, Mesophilic, Anaerobic Bacterium Clostridium termitidis Strain CT1112 (DSM 5398).</title>
        <authorList>
            <person name="Lal S."/>
            <person name="Ramachandran U."/>
            <person name="Zhang X."/>
            <person name="Munir R."/>
            <person name="Sparling R."/>
            <person name="Levin D.B."/>
        </authorList>
    </citation>
    <scope>NUCLEOTIDE SEQUENCE [LARGE SCALE GENOMIC DNA]</scope>
    <source>
        <strain evidence="5 6">CT1112</strain>
    </source>
</reference>
<sequence>MLPKKKSRPGKWIALIIIVLLMAGAVTFFLLKRDSEVYERVKAELSDITTYHSFTGNIEVRHRQTIIADMVMQITDLRVKEGDKVKKGDILAETSIGSKLTADIDGEVSGIGVEENAMVMAGARLMEVVDYRDLKISVKVDEYDIGSLKEGKEATVKIGALNKEIKGKIGGISREGTVANGVTYFTAVIDLGADTALKAGMSAEVRLVDNTAKGVVTIPMSVVRFDDSNTPYVLKEDPDGRPVRTDIETGINNGTIVEVKKGIANGETVLYTNPDKTQGMRLGGQRTNGTAGGGSDNG</sequence>
<dbReference type="EMBL" id="AORV01000068">
    <property type="protein sequence ID" value="EMS69289.1"/>
    <property type="molecule type" value="Genomic_DNA"/>
</dbReference>
<dbReference type="InterPro" id="IPR050465">
    <property type="entry name" value="UPF0194_transport"/>
</dbReference>
<gene>
    <name evidence="5" type="ORF">CTER_5050</name>
</gene>
<keyword evidence="4" id="KW-1133">Transmembrane helix</keyword>
<dbReference type="InterPro" id="IPR011053">
    <property type="entry name" value="Single_hybrid_motif"/>
</dbReference>
<dbReference type="STRING" id="1195236.CTER_5050"/>
<accession>S0FJJ4</accession>
<dbReference type="GO" id="GO:0030313">
    <property type="term" value="C:cell envelope"/>
    <property type="evidence" value="ECO:0007669"/>
    <property type="project" value="UniProtKB-SubCell"/>
</dbReference>
<dbReference type="SUPFAM" id="SSF51230">
    <property type="entry name" value="Single hybrid motif"/>
    <property type="match status" value="1"/>
</dbReference>
<dbReference type="Gene3D" id="2.40.30.170">
    <property type="match status" value="1"/>
</dbReference>
<dbReference type="PANTHER" id="PTHR32347:SF14">
    <property type="entry name" value="EFFLUX SYSTEM COMPONENT YKNX-RELATED"/>
    <property type="match status" value="1"/>
</dbReference>
<evidence type="ECO:0000256" key="2">
    <source>
        <dbReference type="ARBA" id="ARBA00023054"/>
    </source>
</evidence>
<dbReference type="PATRIC" id="fig|1195236.3.peg.5245"/>
<dbReference type="AlphaFoldDB" id="S0FJJ4"/>
<evidence type="ECO:0000313" key="5">
    <source>
        <dbReference type="EMBL" id="EMS69289.1"/>
    </source>
</evidence>
<comment type="caution">
    <text evidence="5">The sequence shown here is derived from an EMBL/GenBank/DDBJ whole genome shotgun (WGS) entry which is preliminary data.</text>
</comment>
<protein>
    <submittedName>
        <fullName evidence="5">Membrane-fusion protein</fullName>
    </submittedName>
</protein>
<dbReference type="Proteomes" id="UP000014155">
    <property type="component" value="Unassembled WGS sequence"/>
</dbReference>
<dbReference type="Gene3D" id="2.40.50.100">
    <property type="match status" value="1"/>
</dbReference>
<proteinExistence type="predicted"/>
<dbReference type="eggNOG" id="COG0845">
    <property type="taxonomic scope" value="Bacteria"/>
</dbReference>
<dbReference type="CDD" id="cd06850">
    <property type="entry name" value="biotinyl_domain"/>
    <property type="match status" value="1"/>
</dbReference>
<comment type="subcellular location">
    <subcellularLocation>
        <location evidence="1">Cell envelope</location>
    </subcellularLocation>
</comment>
<name>S0FJJ4_RUMCE</name>
<keyword evidence="6" id="KW-1185">Reference proteome</keyword>
<keyword evidence="4" id="KW-0812">Transmembrane</keyword>
<evidence type="ECO:0000313" key="6">
    <source>
        <dbReference type="Proteomes" id="UP000014155"/>
    </source>
</evidence>
<keyword evidence="4" id="KW-0472">Membrane</keyword>
<feature type="region of interest" description="Disordered" evidence="3">
    <location>
        <begin position="274"/>
        <end position="298"/>
    </location>
</feature>
<evidence type="ECO:0000256" key="3">
    <source>
        <dbReference type="SAM" id="MobiDB-lite"/>
    </source>
</evidence>